<feature type="transmembrane region" description="Helical" evidence="6">
    <location>
        <begin position="493"/>
        <end position="516"/>
    </location>
</feature>
<feature type="transmembrane region" description="Helical" evidence="6">
    <location>
        <begin position="453"/>
        <end position="473"/>
    </location>
</feature>
<proteinExistence type="predicted"/>
<keyword evidence="4 6" id="KW-1133">Transmembrane helix</keyword>
<evidence type="ECO:0000313" key="10">
    <source>
        <dbReference type="Proteomes" id="UP000823634"/>
    </source>
</evidence>
<organism evidence="9 10">
    <name type="scientific">Candidatus Alloenteromonas pullistercoris</name>
    <dbReference type="NCBI Taxonomy" id="2840785"/>
    <lineage>
        <taxon>Bacteria</taxon>
        <taxon>Bacillati</taxon>
        <taxon>Bacillota</taxon>
        <taxon>Bacillota incertae sedis</taxon>
        <taxon>Candidatus Alloenteromonas</taxon>
    </lineage>
</organism>
<reference evidence="9" key="1">
    <citation type="submission" date="2020-10" db="EMBL/GenBank/DDBJ databases">
        <authorList>
            <person name="Gilroy R."/>
        </authorList>
    </citation>
    <scope>NUCLEOTIDE SEQUENCE</scope>
    <source>
        <strain evidence="9">17113</strain>
    </source>
</reference>
<evidence type="ECO:0000256" key="1">
    <source>
        <dbReference type="ARBA" id="ARBA00004651"/>
    </source>
</evidence>
<gene>
    <name evidence="9" type="ORF">IAC61_01160</name>
</gene>
<dbReference type="PANTHER" id="PTHR30287">
    <property type="entry name" value="MEMBRANE COMPONENT OF PREDICTED ABC SUPERFAMILY METABOLITE UPTAKE TRANSPORTER"/>
    <property type="match status" value="1"/>
</dbReference>
<feature type="signal peptide" evidence="7">
    <location>
        <begin position="1"/>
        <end position="37"/>
    </location>
</feature>
<keyword evidence="5 6" id="KW-0472">Membrane</keyword>
<feature type="domain" description="ABC3 transporter permease C-terminal" evidence="8">
    <location>
        <begin position="287"/>
        <end position="402"/>
    </location>
</feature>
<evidence type="ECO:0000256" key="7">
    <source>
        <dbReference type="SAM" id="SignalP"/>
    </source>
</evidence>
<feature type="transmembrane region" description="Helical" evidence="6">
    <location>
        <begin position="583"/>
        <end position="605"/>
    </location>
</feature>
<evidence type="ECO:0000256" key="6">
    <source>
        <dbReference type="SAM" id="Phobius"/>
    </source>
</evidence>
<dbReference type="EMBL" id="JADINA010000008">
    <property type="protein sequence ID" value="MBO8425915.1"/>
    <property type="molecule type" value="Genomic_DNA"/>
</dbReference>
<evidence type="ECO:0000256" key="3">
    <source>
        <dbReference type="ARBA" id="ARBA00022692"/>
    </source>
</evidence>
<dbReference type="GO" id="GO:0005886">
    <property type="term" value="C:plasma membrane"/>
    <property type="evidence" value="ECO:0007669"/>
    <property type="project" value="UniProtKB-SubCell"/>
</dbReference>
<evidence type="ECO:0000256" key="4">
    <source>
        <dbReference type="ARBA" id="ARBA00022989"/>
    </source>
</evidence>
<dbReference type="Pfam" id="PF02687">
    <property type="entry name" value="FtsX"/>
    <property type="match status" value="2"/>
</dbReference>
<keyword evidence="3 6" id="KW-0812">Transmembrane</keyword>
<keyword evidence="7" id="KW-0732">Signal</keyword>
<reference evidence="9" key="2">
    <citation type="journal article" date="2021" name="PeerJ">
        <title>Extensive microbial diversity within the chicken gut microbiome revealed by metagenomics and culture.</title>
        <authorList>
            <person name="Gilroy R."/>
            <person name="Ravi A."/>
            <person name="Getino M."/>
            <person name="Pursley I."/>
            <person name="Horton D.L."/>
            <person name="Alikhan N.F."/>
            <person name="Baker D."/>
            <person name="Gharbi K."/>
            <person name="Hall N."/>
            <person name="Watson M."/>
            <person name="Adriaenssens E.M."/>
            <person name="Foster-Nyarko E."/>
            <person name="Jarju S."/>
            <person name="Secka A."/>
            <person name="Antonio M."/>
            <person name="Oren A."/>
            <person name="Chaudhuri R.R."/>
            <person name="La Ragione R."/>
            <person name="Hildebrand F."/>
            <person name="Pallen M.J."/>
        </authorList>
    </citation>
    <scope>NUCLEOTIDE SEQUENCE</scope>
    <source>
        <strain evidence="9">17113</strain>
    </source>
</reference>
<feature type="transmembrane region" description="Helical" evidence="6">
    <location>
        <begin position="332"/>
        <end position="360"/>
    </location>
</feature>
<dbReference type="InterPro" id="IPR003838">
    <property type="entry name" value="ABC3_permease_C"/>
</dbReference>
<dbReference type="PANTHER" id="PTHR30287:SF1">
    <property type="entry name" value="INNER MEMBRANE PROTEIN"/>
    <property type="match status" value="1"/>
</dbReference>
<name>A0A9D9GST8_9FIRM</name>
<feature type="transmembrane region" description="Helical" evidence="6">
    <location>
        <begin position="380"/>
        <end position="404"/>
    </location>
</feature>
<dbReference type="InterPro" id="IPR038766">
    <property type="entry name" value="Membrane_comp_ABC_pdt"/>
</dbReference>
<keyword evidence="2" id="KW-1003">Cell membrane</keyword>
<sequence>MKPYSKTIWRTIGHNKGRFLANFFICLLSVFVSSGLAACPDSFQESFSNGYVGNPPDIIVKGASEDGLSQDQIDSISSFGEVFAFSSFDFTPNEGESYYRVYLVDLTAMDMAKPVISEGEAPSSLSEAIAISELGEFAVGESLSFDLLYPISSEVPDSMKGMLGLPSEYKVVCLSEDDLYRSHAPETAMVELEGDETAYLDGVFYLDSSFLDNPLLSSMLPTTDCYLRLHLDNREYFSSDYSDALARAKEELEGEFGDDAVILTMEDNTSYAIFDYYNDKVEKISFIIPLFFVLICALINLITMQRLMKDERSEIGCYSSLGFHKSSIAFKFLFFAFLSAFFGCLGGYLLGTPLVALLIFPAYDQVFAMGELAITFSSVTGILIATGIVLVSLAVTGFICLSYLKEAPSELLKDKSPKPGKKILLERISFLWKRISFSWKSSLRNIFRQKKNLVLTGASVIGGTVIVFLGFALNDASAALVDDPLFGSVADSMGQISAVIILLAIALAVTVIYSLANMNIEDRKREIATLKVLGYHNVECSLYTFREIIFIVCLSSIIGVGVGALVTYWAFDYLSFGTLGDVQWYSYLASPLLIIVSTILVNLALSPHIAGIDMNSSLKSVD</sequence>
<feature type="domain" description="ABC3 transporter permease C-terminal" evidence="8">
    <location>
        <begin position="499"/>
        <end position="612"/>
    </location>
</feature>
<dbReference type="AlphaFoldDB" id="A0A9D9GST8"/>
<evidence type="ECO:0000259" key="8">
    <source>
        <dbReference type="Pfam" id="PF02687"/>
    </source>
</evidence>
<evidence type="ECO:0000256" key="2">
    <source>
        <dbReference type="ARBA" id="ARBA00022475"/>
    </source>
</evidence>
<protein>
    <submittedName>
        <fullName evidence="9">ABC transporter permease</fullName>
    </submittedName>
</protein>
<evidence type="ECO:0000256" key="5">
    <source>
        <dbReference type="ARBA" id="ARBA00023136"/>
    </source>
</evidence>
<feature type="chain" id="PRO_5038366496" evidence="7">
    <location>
        <begin position="38"/>
        <end position="622"/>
    </location>
</feature>
<evidence type="ECO:0000313" key="9">
    <source>
        <dbReference type="EMBL" id="MBO8425915.1"/>
    </source>
</evidence>
<dbReference type="Proteomes" id="UP000823634">
    <property type="component" value="Unassembled WGS sequence"/>
</dbReference>
<feature type="transmembrane region" description="Helical" evidence="6">
    <location>
        <begin position="284"/>
        <end position="303"/>
    </location>
</feature>
<accession>A0A9D9GST8</accession>
<comment type="caution">
    <text evidence="9">The sequence shown here is derived from an EMBL/GenBank/DDBJ whole genome shotgun (WGS) entry which is preliminary data.</text>
</comment>
<feature type="transmembrane region" description="Helical" evidence="6">
    <location>
        <begin position="548"/>
        <end position="571"/>
    </location>
</feature>
<comment type="subcellular location">
    <subcellularLocation>
        <location evidence="1">Cell membrane</location>
        <topology evidence="1">Multi-pass membrane protein</topology>
    </subcellularLocation>
</comment>